<organism evidence="26 27">
    <name type="scientific">Magnetococcus marinus (strain ATCC BAA-1437 / JCM 17883 / MC-1)</name>
    <dbReference type="NCBI Taxonomy" id="156889"/>
    <lineage>
        <taxon>Bacteria</taxon>
        <taxon>Pseudomonadati</taxon>
        <taxon>Pseudomonadota</taxon>
        <taxon>Magnetococcia</taxon>
        <taxon>Magnetococcales</taxon>
        <taxon>Magnetococcaceae</taxon>
        <taxon>Magnetococcus</taxon>
    </lineage>
</organism>
<dbReference type="KEGG" id="mgm:Mmc1_3402"/>
<dbReference type="NCBIfam" id="TIGR00229">
    <property type="entry name" value="sensory_box"/>
    <property type="match status" value="1"/>
</dbReference>
<feature type="domain" description="HPt" evidence="25">
    <location>
        <begin position="779"/>
        <end position="872"/>
    </location>
</feature>
<dbReference type="PROSITE" id="PS50112">
    <property type="entry name" value="PAS"/>
    <property type="match status" value="1"/>
</dbReference>
<dbReference type="Gene3D" id="1.20.120.160">
    <property type="entry name" value="HPT domain"/>
    <property type="match status" value="1"/>
</dbReference>
<feature type="domain" description="PAS" evidence="23">
    <location>
        <begin position="244"/>
        <end position="307"/>
    </location>
</feature>
<dbReference type="Pfam" id="PF01627">
    <property type="entry name" value="Hpt"/>
    <property type="match status" value="1"/>
</dbReference>
<dbReference type="PROSITE" id="PS50894">
    <property type="entry name" value="HPT"/>
    <property type="match status" value="1"/>
</dbReference>
<proteinExistence type="predicted"/>
<accession>A0LD45</accession>
<keyword evidence="9 26" id="KW-0418">Kinase</keyword>
<evidence type="ECO:0000256" key="10">
    <source>
        <dbReference type="ARBA" id="ARBA00022840"/>
    </source>
</evidence>
<dbReference type="InterPro" id="IPR000014">
    <property type="entry name" value="PAS"/>
</dbReference>
<dbReference type="CDD" id="cd16922">
    <property type="entry name" value="HATPase_EvgS-ArcB-TorS-like"/>
    <property type="match status" value="1"/>
</dbReference>
<evidence type="ECO:0000256" key="11">
    <source>
        <dbReference type="ARBA" id="ARBA00022989"/>
    </source>
</evidence>
<dbReference type="InterPro" id="IPR008207">
    <property type="entry name" value="Sig_transdc_His_kin_Hpt_dom"/>
</dbReference>
<dbReference type="PANTHER" id="PTHR45339">
    <property type="entry name" value="HYBRID SIGNAL TRANSDUCTION HISTIDINE KINASE J"/>
    <property type="match status" value="1"/>
</dbReference>
<dbReference type="Gene3D" id="3.40.50.2300">
    <property type="match status" value="1"/>
</dbReference>
<dbReference type="GO" id="GO:0005886">
    <property type="term" value="C:plasma membrane"/>
    <property type="evidence" value="ECO:0007669"/>
    <property type="project" value="UniProtKB-SubCell"/>
</dbReference>
<evidence type="ECO:0000256" key="8">
    <source>
        <dbReference type="ARBA" id="ARBA00022741"/>
    </source>
</evidence>
<dbReference type="PRINTS" id="PR00344">
    <property type="entry name" value="BCTRLSENSOR"/>
</dbReference>
<keyword evidence="6" id="KW-0808">Transferase</keyword>
<evidence type="ECO:0000259" key="23">
    <source>
        <dbReference type="PROSITE" id="PS50112"/>
    </source>
</evidence>
<evidence type="ECO:0000256" key="17">
    <source>
        <dbReference type="ARBA" id="ARBA00070616"/>
    </source>
</evidence>
<dbReference type="InterPro" id="IPR011006">
    <property type="entry name" value="CheY-like_superfamily"/>
</dbReference>
<feature type="domain" description="HAMP" evidence="24">
    <location>
        <begin position="173"/>
        <end position="225"/>
    </location>
</feature>
<dbReference type="AlphaFoldDB" id="A0LD45"/>
<keyword evidence="13 20" id="KW-0472">Membrane</keyword>
<dbReference type="SMART" id="SM00388">
    <property type="entry name" value="HisKA"/>
    <property type="match status" value="1"/>
</dbReference>
<feature type="transmembrane region" description="Helical" evidence="20">
    <location>
        <begin position="156"/>
        <end position="175"/>
    </location>
</feature>
<dbReference type="InterPro" id="IPR036641">
    <property type="entry name" value="HPT_dom_sf"/>
</dbReference>
<evidence type="ECO:0000256" key="1">
    <source>
        <dbReference type="ARBA" id="ARBA00000085"/>
    </source>
</evidence>
<dbReference type="InterPro" id="IPR036890">
    <property type="entry name" value="HATPase_C_sf"/>
</dbReference>
<dbReference type="EC" id="2.7.13.3" evidence="3"/>
<dbReference type="STRING" id="156889.Mmc1_3402"/>
<keyword evidence="4" id="KW-1003">Cell membrane</keyword>
<keyword evidence="10" id="KW-0067">ATP-binding</keyword>
<evidence type="ECO:0000256" key="9">
    <source>
        <dbReference type="ARBA" id="ARBA00022777"/>
    </source>
</evidence>
<keyword evidence="27" id="KW-1185">Reference proteome</keyword>
<evidence type="ECO:0000259" key="24">
    <source>
        <dbReference type="PROSITE" id="PS50885"/>
    </source>
</evidence>
<name>A0LD45_MAGMM</name>
<comment type="function">
    <text evidence="14">Putative oxygen sensor; modulates the activity of FixJ, a transcriptional activator of nitrogen fixation fixK gene. FixL probably acts as a kinase that phosphorylates FixJ.</text>
</comment>
<dbReference type="GO" id="GO:0000155">
    <property type="term" value="F:phosphorelay sensor kinase activity"/>
    <property type="evidence" value="ECO:0007669"/>
    <property type="project" value="InterPro"/>
</dbReference>
<dbReference type="Pfam" id="PF00989">
    <property type="entry name" value="PAS"/>
    <property type="match status" value="1"/>
</dbReference>
<evidence type="ECO:0000259" key="22">
    <source>
        <dbReference type="PROSITE" id="PS50110"/>
    </source>
</evidence>
<dbReference type="SUPFAM" id="SSF47226">
    <property type="entry name" value="Histidine-containing phosphotransfer domain, HPT domain"/>
    <property type="match status" value="1"/>
</dbReference>
<dbReference type="PROSITE" id="PS50885">
    <property type="entry name" value="HAMP"/>
    <property type="match status" value="1"/>
</dbReference>
<evidence type="ECO:0000256" key="2">
    <source>
        <dbReference type="ARBA" id="ARBA00004651"/>
    </source>
</evidence>
<evidence type="ECO:0000256" key="5">
    <source>
        <dbReference type="ARBA" id="ARBA00022553"/>
    </source>
</evidence>
<keyword evidence="12" id="KW-0902">Two-component regulatory system</keyword>
<dbReference type="InterPro" id="IPR003661">
    <property type="entry name" value="HisK_dim/P_dom"/>
</dbReference>
<dbReference type="Pfam" id="PF00672">
    <property type="entry name" value="HAMP"/>
    <property type="match status" value="1"/>
</dbReference>
<keyword evidence="5 19" id="KW-0597">Phosphoprotein</keyword>
<dbReference type="InterPro" id="IPR004358">
    <property type="entry name" value="Sig_transdc_His_kin-like_C"/>
</dbReference>
<dbReference type="PROSITE" id="PS50109">
    <property type="entry name" value="HIS_KIN"/>
    <property type="match status" value="1"/>
</dbReference>
<evidence type="ECO:0000256" key="4">
    <source>
        <dbReference type="ARBA" id="ARBA00022475"/>
    </source>
</evidence>
<dbReference type="GO" id="GO:0006355">
    <property type="term" value="P:regulation of DNA-templated transcription"/>
    <property type="evidence" value="ECO:0007669"/>
    <property type="project" value="InterPro"/>
</dbReference>
<feature type="modified residue" description="Phosphohistidine" evidence="18">
    <location>
        <position position="818"/>
    </location>
</feature>
<dbReference type="PANTHER" id="PTHR45339:SF1">
    <property type="entry name" value="HYBRID SIGNAL TRANSDUCTION HISTIDINE KINASE J"/>
    <property type="match status" value="1"/>
</dbReference>
<evidence type="ECO:0000256" key="14">
    <source>
        <dbReference type="ARBA" id="ARBA00059827"/>
    </source>
</evidence>
<dbReference type="eggNOG" id="COG2198">
    <property type="taxonomic scope" value="Bacteria"/>
</dbReference>
<dbReference type="CDD" id="cd06225">
    <property type="entry name" value="HAMP"/>
    <property type="match status" value="1"/>
</dbReference>
<dbReference type="SUPFAM" id="SSF158472">
    <property type="entry name" value="HAMP domain-like"/>
    <property type="match status" value="1"/>
</dbReference>
<keyword evidence="11 20" id="KW-1133">Transmembrane helix</keyword>
<dbReference type="SMART" id="SM00304">
    <property type="entry name" value="HAMP"/>
    <property type="match status" value="1"/>
</dbReference>
<dbReference type="FunFam" id="3.30.450.20:FF:000060">
    <property type="entry name" value="Sensor protein FixL"/>
    <property type="match status" value="1"/>
</dbReference>
<evidence type="ECO:0000313" key="26">
    <source>
        <dbReference type="EMBL" id="ABK45888.1"/>
    </source>
</evidence>
<evidence type="ECO:0000256" key="3">
    <source>
        <dbReference type="ARBA" id="ARBA00012438"/>
    </source>
</evidence>
<dbReference type="SUPFAM" id="SSF55785">
    <property type="entry name" value="PYP-like sensor domain (PAS domain)"/>
    <property type="match status" value="1"/>
</dbReference>
<dbReference type="SMART" id="SM00448">
    <property type="entry name" value="REC"/>
    <property type="match status" value="1"/>
</dbReference>
<dbReference type="SUPFAM" id="SSF52172">
    <property type="entry name" value="CheY-like"/>
    <property type="match status" value="1"/>
</dbReference>
<dbReference type="SMART" id="SM00387">
    <property type="entry name" value="HATPase_c"/>
    <property type="match status" value="1"/>
</dbReference>
<dbReference type="eggNOG" id="COG5002">
    <property type="taxonomic scope" value="Bacteria"/>
</dbReference>
<dbReference type="PROSITE" id="PS50110">
    <property type="entry name" value="RESPONSE_REGULATORY"/>
    <property type="match status" value="1"/>
</dbReference>
<evidence type="ECO:0000313" key="27">
    <source>
        <dbReference type="Proteomes" id="UP000002586"/>
    </source>
</evidence>
<evidence type="ECO:0000259" key="25">
    <source>
        <dbReference type="PROSITE" id="PS50894"/>
    </source>
</evidence>
<dbReference type="Proteomes" id="UP000002586">
    <property type="component" value="Chromosome"/>
</dbReference>
<sequence length="874" mass="96260" precursor="true">MMSFRLKTVLGIALIQAFVLLTLVSSALDDLRQSHQNNLLAHAKTLTTLMDTATKAPILEKNHSALQAIAHEIVQKNAITYLSIYDNQQQILYQFGPAPTPHIKPDINLRDIDDATFDLRHPMLHEQSVYATLALGLPVTPIIKALHAAQNQQLRLALLAMSASILVSWLLGSYLTRQLVHLREAATAIGHGHFNHRIPVQGQDELALTATAFNRMSGELDKTYQRLKKSLYTSNRMAKLEATIMHTVMDGLITMDSSGKVLSFNHAAEGIFGYAAAEVVGEQITMLMPEPYRSQHDDYVQRYLQGAAPRVIGSAGRHVTAQRKDGALLPIRLSVNEMVFEGERLFVGLVADVSERLQEERALIEAKEQAEAANMAKSRFLAVMSHEVRTPMNGILGMLGLLNDRRLDGQQQEWLATAQESAESMLTLLNDILDFSKIEAGHLELEQSAFSPEQILKGVHDLFLPRATAKGITLELEQGANLPAWVQGDPGRLRQVLMNLVSNGIKFTHQGGVTMRVAQQAKREDSLLLQFEVQDSGIGIPPQQLTQLFQPFNQLDPSYSRKYGGSGLGLAICRHLVDLMGGEIRLESPPSGGSRFTFTARFGYAHAPQDEVLDNSEQEVQLHGVRVLLAEDSPTNQMVAVAMLARVGCHVDVAVNGLEVLEALTRAPYDLILMDLAMPEMDGWQAIARIRGMNAPLRDIPIIALTANAYPEVRAQCLAAGAQDFITKPIQRNILLNGILALVTQAQQTGQQGVGAKRCHSNAPIRDEKVLERLAEDTHCSLLPRILEVFIDEADARLQAISTALDNEAWQTVALEVHPLKSSAATFGAARLAACAMQLDAACKAQQWTQMHDLCNCLIEVYRETRGLYKGQQV</sequence>
<evidence type="ECO:0000256" key="6">
    <source>
        <dbReference type="ARBA" id="ARBA00022679"/>
    </source>
</evidence>
<dbReference type="Pfam" id="PF02518">
    <property type="entry name" value="HATPase_c"/>
    <property type="match status" value="1"/>
</dbReference>
<dbReference type="CDD" id="cd17546">
    <property type="entry name" value="REC_hyHK_CKI1_RcsC-like"/>
    <property type="match status" value="1"/>
</dbReference>
<dbReference type="Gene3D" id="3.30.450.20">
    <property type="entry name" value="PAS domain"/>
    <property type="match status" value="1"/>
</dbReference>
<dbReference type="eggNOG" id="COG0784">
    <property type="taxonomic scope" value="Bacteria"/>
</dbReference>
<evidence type="ECO:0000256" key="15">
    <source>
        <dbReference type="ARBA" id="ARBA00064003"/>
    </source>
</evidence>
<dbReference type="InterPro" id="IPR003594">
    <property type="entry name" value="HATPase_dom"/>
</dbReference>
<dbReference type="FunFam" id="3.30.565.10:FF:000010">
    <property type="entry name" value="Sensor histidine kinase RcsC"/>
    <property type="match status" value="1"/>
</dbReference>
<dbReference type="InterPro" id="IPR035965">
    <property type="entry name" value="PAS-like_dom_sf"/>
</dbReference>
<feature type="domain" description="Response regulatory" evidence="22">
    <location>
        <begin position="626"/>
        <end position="743"/>
    </location>
</feature>
<dbReference type="InterPro" id="IPR003660">
    <property type="entry name" value="HAMP_dom"/>
</dbReference>
<evidence type="ECO:0000256" key="19">
    <source>
        <dbReference type="PROSITE-ProRule" id="PRU00169"/>
    </source>
</evidence>
<evidence type="ECO:0000259" key="21">
    <source>
        <dbReference type="PROSITE" id="PS50109"/>
    </source>
</evidence>
<protein>
    <recommendedName>
        <fullName evidence="17">Sensor protein FixL</fullName>
        <ecNumber evidence="3">2.7.13.3</ecNumber>
    </recommendedName>
    <alternativeName>
        <fullName evidence="16">Sensory/regulatory protein RpfC</fullName>
    </alternativeName>
</protein>
<evidence type="ECO:0000256" key="18">
    <source>
        <dbReference type="PROSITE-ProRule" id="PRU00110"/>
    </source>
</evidence>
<dbReference type="Gene3D" id="6.10.340.10">
    <property type="match status" value="1"/>
</dbReference>
<comment type="catalytic activity">
    <reaction evidence="1">
        <text>ATP + protein L-histidine = ADP + protein N-phospho-L-histidine.</text>
        <dbReference type="EC" id="2.7.13.3"/>
    </reaction>
</comment>
<dbReference type="EMBL" id="CP000471">
    <property type="protein sequence ID" value="ABK45888.1"/>
    <property type="molecule type" value="Genomic_DNA"/>
</dbReference>
<dbReference type="InterPro" id="IPR036097">
    <property type="entry name" value="HisK_dim/P_sf"/>
</dbReference>
<keyword evidence="8" id="KW-0547">Nucleotide-binding</keyword>
<evidence type="ECO:0000256" key="20">
    <source>
        <dbReference type="SAM" id="Phobius"/>
    </source>
</evidence>
<dbReference type="SUPFAM" id="SSF55874">
    <property type="entry name" value="ATPase domain of HSP90 chaperone/DNA topoisomerase II/histidine kinase"/>
    <property type="match status" value="1"/>
</dbReference>
<keyword evidence="7 20" id="KW-0812">Transmembrane</keyword>
<dbReference type="CDD" id="cd00130">
    <property type="entry name" value="PAS"/>
    <property type="match status" value="1"/>
</dbReference>
<reference evidence="27" key="1">
    <citation type="journal article" date="2009" name="Appl. Environ. Microbiol.">
        <title>Complete genome sequence of the chemolithoautotrophic marine magnetotactic coccus strain MC-1.</title>
        <authorList>
            <person name="Schubbe S."/>
            <person name="Williams T.J."/>
            <person name="Xie G."/>
            <person name="Kiss H.E."/>
            <person name="Brettin T.S."/>
            <person name="Martinez D."/>
            <person name="Ross C.A."/>
            <person name="Schuler D."/>
            <person name="Cox B.L."/>
            <person name="Nealson K.H."/>
            <person name="Bazylinski D.A."/>
        </authorList>
    </citation>
    <scope>NUCLEOTIDE SEQUENCE [LARGE SCALE GENOMIC DNA]</scope>
    <source>
        <strain evidence="27">ATCC BAA-1437 / JCM 17883 / MC-1</strain>
    </source>
</reference>
<dbReference type="Gene3D" id="1.10.287.130">
    <property type="match status" value="1"/>
</dbReference>
<evidence type="ECO:0000256" key="13">
    <source>
        <dbReference type="ARBA" id="ARBA00023136"/>
    </source>
</evidence>
<comment type="subcellular location">
    <subcellularLocation>
        <location evidence="2">Cell membrane</location>
        <topology evidence="2">Multi-pass membrane protein</topology>
    </subcellularLocation>
</comment>
<evidence type="ECO:0000256" key="7">
    <source>
        <dbReference type="ARBA" id="ARBA00022692"/>
    </source>
</evidence>
<dbReference type="FunFam" id="1.10.287.130:FF:000002">
    <property type="entry name" value="Two-component osmosensing histidine kinase"/>
    <property type="match status" value="1"/>
</dbReference>
<dbReference type="SUPFAM" id="SSF47384">
    <property type="entry name" value="Homodimeric domain of signal transducing histidine kinase"/>
    <property type="match status" value="1"/>
</dbReference>
<reference evidence="26 27" key="2">
    <citation type="journal article" date="2012" name="Int. J. Syst. Evol. Microbiol.">
        <title>Magnetococcus marinus gen. nov., sp. nov., a marine, magnetotactic bacterium that represents a novel lineage (Magnetococcaceae fam. nov.; Magnetococcales ord. nov.) at the base of the Alphaproteobacteria.</title>
        <authorList>
            <person name="Bazylinski D.A."/>
            <person name="Williams T.J."/>
            <person name="Lefevre C.T."/>
            <person name="Berg R.J."/>
            <person name="Zhang C.L."/>
            <person name="Bowser S.S."/>
            <person name="Dean A.J."/>
            <person name="Beveridge T.J."/>
        </authorList>
    </citation>
    <scope>NUCLEOTIDE SEQUENCE [LARGE SCALE GENOMIC DNA]</scope>
    <source>
        <strain evidence="27">ATCC BAA-1437 / JCM 17883 / MC-1</strain>
    </source>
</reference>
<dbReference type="Gene3D" id="3.30.565.10">
    <property type="entry name" value="Histidine kinase-like ATPase, C-terminal domain"/>
    <property type="match status" value="1"/>
</dbReference>
<dbReference type="GO" id="GO:0005524">
    <property type="term" value="F:ATP binding"/>
    <property type="evidence" value="ECO:0007669"/>
    <property type="project" value="UniProtKB-KW"/>
</dbReference>
<dbReference type="Pfam" id="PF00072">
    <property type="entry name" value="Response_reg"/>
    <property type="match status" value="1"/>
</dbReference>
<dbReference type="InterPro" id="IPR005467">
    <property type="entry name" value="His_kinase_dom"/>
</dbReference>
<dbReference type="OrthoDB" id="9813151at2"/>
<dbReference type="Pfam" id="PF00512">
    <property type="entry name" value="HisKA"/>
    <property type="match status" value="1"/>
</dbReference>
<dbReference type="RefSeq" id="WP_011714945.1">
    <property type="nucleotide sequence ID" value="NC_008576.1"/>
</dbReference>
<evidence type="ECO:0000256" key="12">
    <source>
        <dbReference type="ARBA" id="ARBA00023012"/>
    </source>
</evidence>
<dbReference type="InterPro" id="IPR001789">
    <property type="entry name" value="Sig_transdc_resp-reg_receiver"/>
</dbReference>
<dbReference type="SMART" id="SM00091">
    <property type="entry name" value="PAS"/>
    <property type="match status" value="1"/>
</dbReference>
<dbReference type="InterPro" id="IPR013767">
    <property type="entry name" value="PAS_fold"/>
</dbReference>
<evidence type="ECO:0000256" key="16">
    <source>
        <dbReference type="ARBA" id="ARBA00068150"/>
    </source>
</evidence>
<comment type="subunit">
    <text evidence="15">At low DSF concentrations, interacts with RpfF.</text>
</comment>
<feature type="modified residue" description="4-aspartylphosphate" evidence="19">
    <location>
        <position position="675"/>
    </location>
</feature>
<dbReference type="HOGENOM" id="CLU_000445_104_15_5"/>
<feature type="domain" description="Histidine kinase" evidence="21">
    <location>
        <begin position="383"/>
        <end position="604"/>
    </location>
</feature>
<dbReference type="CDD" id="cd00082">
    <property type="entry name" value="HisKA"/>
    <property type="match status" value="1"/>
</dbReference>
<gene>
    <name evidence="26" type="ordered locus">Mmc1_3402</name>
</gene>